<keyword evidence="4" id="KW-0285">Flavoprotein</keyword>
<organism evidence="10 11">
    <name type="scientific">Demequina zhanjiangensis</name>
    <dbReference type="NCBI Taxonomy" id="3051659"/>
    <lineage>
        <taxon>Bacteria</taxon>
        <taxon>Bacillati</taxon>
        <taxon>Actinomycetota</taxon>
        <taxon>Actinomycetes</taxon>
        <taxon>Micrococcales</taxon>
        <taxon>Demequinaceae</taxon>
        <taxon>Demequina</taxon>
    </lineage>
</organism>
<evidence type="ECO:0000313" key="11">
    <source>
        <dbReference type="Proteomes" id="UP001172738"/>
    </source>
</evidence>
<dbReference type="SUPFAM" id="SSF51971">
    <property type="entry name" value="Nucleotide-binding domain"/>
    <property type="match status" value="1"/>
</dbReference>
<accession>A0ABT8G3V1</accession>
<feature type="domain" description="FAD/NAD(P)-binding" evidence="9">
    <location>
        <begin position="7"/>
        <end position="169"/>
    </location>
</feature>
<dbReference type="Proteomes" id="UP001172738">
    <property type="component" value="Unassembled WGS sequence"/>
</dbReference>
<gene>
    <name evidence="10" type="ORF">QQX04_12505</name>
</gene>
<name>A0ABT8G3V1_9MICO</name>
<dbReference type="Pfam" id="PF07992">
    <property type="entry name" value="Pyr_redox_2"/>
    <property type="match status" value="1"/>
</dbReference>
<dbReference type="EMBL" id="JAUHPV010000008">
    <property type="protein sequence ID" value="MDN4473818.1"/>
    <property type="molecule type" value="Genomic_DNA"/>
</dbReference>
<keyword evidence="6" id="KW-0521">NADP</keyword>
<dbReference type="InterPro" id="IPR055275">
    <property type="entry name" value="Ferredox_Rdtase"/>
</dbReference>
<sequence>MTTRPLTVAVVGSGPAGVYTADILASHETPTHVDVFERLPVPFGLVRYGVAPDHPRIKAIVDALHSVLDRGDIRLVAGIDVGVDVSLEALRREYDAVVLATGADDDAPLPLPGFDLPGSFGAASFVSWYDAHPDAPTDWSLDAAQVAVIGAGNVALDVARMLAKHAEDLSPTEIPDHVHEALASSSVTDVHLFARRGPAEAQFSPLELRELGDVPDVDIVVDPADMVFDRSSEALIASSRQRKIVAQTLVGWSERDPSTFTASRRIHLHFMQAPVRLDGEGAVQSLTVERTRHLGNGTVEGTGETLTYPVGQVYRAVGYASRPVPGAPYDGTTHRIPHDRGRVLDAEGTPIPGLYASGWAKRGPVGLIGSTKSDSLQTVTHLLEDLAEAPRTGREGDPLARLLAETGLEPVDWEGWLRVDRRERELGEARGRERIKIPDRPTLTSVARAAAEATTTV</sequence>
<evidence type="ECO:0000256" key="5">
    <source>
        <dbReference type="ARBA" id="ARBA00022827"/>
    </source>
</evidence>
<comment type="catalytic activity">
    <reaction evidence="8">
        <text>2 reduced [2Fe-2S]-[ferredoxin] + NADP(+) + H(+) = 2 oxidized [2Fe-2S]-[ferredoxin] + NADPH</text>
        <dbReference type="Rhea" id="RHEA:20125"/>
        <dbReference type="Rhea" id="RHEA-COMP:10000"/>
        <dbReference type="Rhea" id="RHEA-COMP:10001"/>
        <dbReference type="ChEBI" id="CHEBI:15378"/>
        <dbReference type="ChEBI" id="CHEBI:33737"/>
        <dbReference type="ChEBI" id="CHEBI:33738"/>
        <dbReference type="ChEBI" id="CHEBI:57783"/>
        <dbReference type="ChEBI" id="CHEBI:58349"/>
        <dbReference type="EC" id="1.18.1.2"/>
    </reaction>
</comment>
<dbReference type="PANTHER" id="PTHR48467">
    <property type="entry name" value="GLUTAMATE SYNTHASE 1 [NADH], CHLOROPLASTIC-LIKE"/>
    <property type="match status" value="1"/>
</dbReference>
<keyword evidence="7" id="KW-0560">Oxidoreductase</keyword>
<comment type="cofactor">
    <cofactor evidence="1">
        <name>FAD</name>
        <dbReference type="ChEBI" id="CHEBI:57692"/>
    </cofactor>
</comment>
<evidence type="ECO:0000256" key="4">
    <source>
        <dbReference type="ARBA" id="ARBA00022630"/>
    </source>
</evidence>
<dbReference type="Gene3D" id="3.40.50.720">
    <property type="entry name" value="NAD(P)-binding Rossmann-like Domain"/>
    <property type="match status" value="1"/>
</dbReference>
<evidence type="ECO:0000256" key="2">
    <source>
        <dbReference type="ARBA" id="ARBA00008312"/>
    </source>
</evidence>
<keyword evidence="5" id="KW-0274">FAD</keyword>
<reference evidence="10" key="1">
    <citation type="submission" date="2023-06" db="EMBL/GenBank/DDBJ databases">
        <title>SYSU T00b26.</title>
        <authorList>
            <person name="Gao L."/>
            <person name="Fang B.-Z."/>
            <person name="Li W.-J."/>
        </authorList>
    </citation>
    <scope>NUCLEOTIDE SEQUENCE</scope>
    <source>
        <strain evidence="10">SYSU T00b26</strain>
    </source>
</reference>
<protein>
    <recommendedName>
        <fullName evidence="3">ferredoxin--NADP(+) reductase</fullName>
        <ecNumber evidence="3">1.18.1.2</ecNumber>
    </recommendedName>
</protein>
<dbReference type="PANTHER" id="PTHR48467:SF1">
    <property type="entry name" value="GLUTAMATE SYNTHASE 1 [NADH], CHLOROPLASTIC-LIKE"/>
    <property type="match status" value="1"/>
</dbReference>
<evidence type="ECO:0000259" key="9">
    <source>
        <dbReference type="Pfam" id="PF07992"/>
    </source>
</evidence>
<proteinExistence type="inferred from homology"/>
<evidence type="ECO:0000256" key="7">
    <source>
        <dbReference type="ARBA" id="ARBA00023002"/>
    </source>
</evidence>
<comment type="caution">
    <text evidence="10">The sequence shown here is derived from an EMBL/GenBank/DDBJ whole genome shotgun (WGS) entry which is preliminary data.</text>
</comment>
<evidence type="ECO:0000256" key="6">
    <source>
        <dbReference type="ARBA" id="ARBA00022857"/>
    </source>
</evidence>
<dbReference type="InterPro" id="IPR023753">
    <property type="entry name" value="FAD/NAD-binding_dom"/>
</dbReference>
<dbReference type="InterPro" id="IPR021163">
    <property type="entry name" value="Ferredox_Rdtase_adrenod"/>
</dbReference>
<dbReference type="Gene3D" id="3.50.50.60">
    <property type="entry name" value="FAD/NAD(P)-binding domain"/>
    <property type="match status" value="1"/>
</dbReference>
<evidence type="ECO:0000313" key="10">
    <source>
        <dbReference type="EMBL" id="MDN4473818.1"/>
    </source>
</evidence>
<dbReference type="EC" id="1.18.1.2" evidence="3"/>
<keyword evidence="11" id="KW-1185">Reference proteome</keyword>
<comment type="similarity">
    <text evidence="2">Belongs to the ferredoxin--NADP reductase type 1 family.</text>
</comment>
<evidence type="ECO:0000256" key="8">
    <source>
        <dbReference type="ARBA" id="ARBA00047776"/>
    </source>
</evidence>
<evidence type="ECO:0000256" key="3">
    <source>
        <dbReference type="ARBA" id="ARBA00013223"/>
    </source>
</evidence>
<dbReference type="InterPro" id="IPR036188">
    <property type="entry name" value="FAD/NAD-bd_sf"/>
</dbReference>
<evidence type="ECO:0000256" key="1">
    <source>
        <dbReference type="ARBA" id="ARBA00001974"/>
    </source>
</evidence>
<dbReference type="RefSeq" id="WP_301129712.1">
    <property type="nucleotide sequence ID" value="NZ_JAUHPV010000008.1"/>
</dbReference>
<dbReference type="PIRSF" id="PIRSF000362">
    <property type="entry name" value="FNR"/>
    <property type="match status" value="1"/>
</dbReference>
<dbReference type="PRINTS" id="PR00419">
    <property type="entry name" value="ADXRDTASE"/>
</dbReference>